<reference evidence="2 3" key="2">
    <citation type="journal article" date="2014" name="PLoS Genet.">
        <title>Phylogenetically driven sequencing of extremely halophilic archaea reveals strategies for static and dynamic osmo-response.</title>
        <authorList>
            <person name="Becker E.A."/>
            <person name="Seitzer P.M."/>
            <person name="Tritt A."/>
            <person name="Larsen D."/>
            <person name="Krusor M."/>
            <person name="Yao A.I."/>
            <person name="Wu D."/>
            <person name="Madern D."/>
            <person name="Eisen J.A."/>
            <person name="Darling A.E."/>
            <person name="Facciotti M.T."/>
        </authorList>
    </citation>
    <scope>NUCLEOTIDE SEQUENCE [LARGE SCALE GENOMIC DNA]</scope>
    <source>
        <strain evidence="2 3">AJ5</strain>
    </source>
</reference>
<protein>
    <submittedName>
        <fullName evidence="1">ATPase</fullName>
    </submittedName>
</protein>
<reference evidence="1 4" key="1">
    <citation type="journal article" date="2011" name="J. Bacteriol.">
        <title>Genome sequence of Halobiforma lacisalsi AJ5, an extremely halophilic archaeon which harbors a bop gene.</title>
        <authorList>
            <person name="Jiang X."/>
            <person name="Wang S."/>
            <person name="Cheng H."/>
            <person name="Huo Y."/>
            <person name="Zhang X."/>
            <person name="Zhu X."/>
            <person name="Han X."/>
            <person name="Ni P."/>
            <person name="Wu M."/>
        </authorList>
    </citation>
    <scope>NUCLEOTIDE SEQUENCE [LARGE SCALE GENOMIC DNA]</scope>
    <source>
        <strain evidence="1 4">AJ5</strain>
    </source>
</reference>
<evidence type="ECO:0000313" key="3">
    <source>
        <dbReference type="Proteomes" id="UP000011555"/>
    </source>
</evidence>
<organism evidence="2 3">
    <name type="scientific">Natronobacterium lacisalsi AJ5</name>
    <dbReference type="NCBI Taxonomy" id="358396"/>
    <lineage>
        <taxon>Archaea</taxon>
        <taxon>Methanobacteriati</taxon>
        <taxon>Methanobacteriota</taxon>
        <taxon>Stenosarchaea group</taxon>
        <taxon>Halobacteria</taxon>
        <taxon>Halobacteriales</taxon>
        <taxon>Natrialbaceae</taxon>
        <taxon>Natronobacterium</taxon>
    </lineage>
</organism>
<reference evidence="1" key="3">
    <citation type="submission" date="2017-01" db="EMBL/GenBank/DDBJ databases">
        <authorList>
            <person name="Mah S.A."/>
            <person name="Swanson W.J."/>
            <person name="Moy G.W."/>
            <person name="Vacquier V.D."/>
        </authorList>
    </citation>
    <scope>NUCLEOTIDE SEQUENCE</scope>
    <source>
        <strain evidence="1">AJ5</strain>
    </source>
</reference>
<dbReference type="GeneID" id="30921741"/>
<dbReference type="RefSeq" id="WP_007143677.1">
    <property type="nucleotide sequence ID" value="NZ_AOLZ01000076.1"/>
</dbReference>
<dbReference type="Proteomes" id="UP000011555">
    <property type="component" value="Unassembled WGS sequence"/>
</dbReference>
<dbReference type="STRING" id="358396.CHINAEXTREME_11415"/>
<name>M0L319_NATLA</name>
<dbReference type="KEGG" id="hlc:CHINAEXTREME11415"/>
<evidence type="ECO:0000313" key="4">
    <source>
        <dbReference type="Proteomes" id="UP000186547"/>
    </source>
</evidence>
<keyword evidence="3" id="KW-1185">Reference proteome</keyword>
<sequence>MLLLVVGADRVDAGKTTFSVGLLARTGGTGYKPRAGNDYWFDHDDCRHAIADGRLYGKDAKRLADAEGRGRGPEDLNPVHRLWRPAPGGGSGLLGRADREFLVDRVGRPDGDDVTYVRNATAEVPDPVADSLPLEDAIPVETVEELNEVSAERYVPTFEDLATEIEARDLAVVESYGDIALPLASLDPAAVAAVAVVEPGRATLYRGDRYCRACEIASSSPVDGALEKRVGDVVDYLEPFDRVRLPPLGSDARADPGRIADAYGEAYDALLAAARER</sequence>
<accession>M0L319</accession>
<dbReference type="EMBL" id="AOLZ01000076">
    <property type="protein sequence ID" value="EMA27967.1"/>
    <property type="molecule type" value="Genomic_DNA"/>
</dbReference>
<evidence type="ECO:0000313" key="1">
    <source>
        <dbReference type="EMBL" id="APW98364.1"/>
    </source>
</evidence>
<dbReference type="PATRIC" id="fig|358396.7.peg.4046"/>
<dbReference type="Proteomes" id="UP000186547">
    <property type="component" value="Chromosome"/>
</dbReference>
<dbReference type="AlphaFoldDB" id="M0L319"/>
<evidence type="ECO:0000313" key="2">
    <source>
        <dbReference type="EMBL" id="EMA27967.1"/>
    </source>
</evidence>
<dbReference type="eggNOG" id="arCOG04328">
    <property type="taxonomic scope" value="Archaea"/>
</dbReference>
<proteinExistence type="predicted"/>
<dbReference type="EMBL" id="CP019285">
    <property type="protein sequence ID" value="APW98364.1"/>
    <property type="molecule type" value="Genomic_DNA"/>
</dbReference>
<gene>
    <name evidence="2" type="ORF">C445_19982</name>
    <name evidence="1" type="ORF">CHINAEXTREME_11415</name>
</gene>